<protein>
    <submittedName>
        <fullName evidence="3">Uncharacterized protein</fullName>
    </submittedName>
</protein>
<dbReference type="RefSeq" id="WP_183775426.1">
    <property type="nucleotide sequence ID" value="NZ_JACHFW010000012.1"/>
</dbReference>
<feature type="region of interest" description="Disordered" evidence="2">
    <location>
        <begin position="85"/>
        <end position="138"/>
    </location>
</feature>
<organism evidence="3 4">
    <name type="scientific">Catenibacillus scindens</name>
    <dbReference type="NCBI Taxonomy" id="673271"/>
    <lineage>
        <taxon>Bacteria</taxon>
        <taxon>Bacillati</taxon>
        <taxon>Bacillota</taxon>
        <taxon>Clostridia</taxon>
        <taxon>Lachnospirales</taxon>
        <taxon>Lachnospiraceae</taxon>
        <taxon>Catenibacillus</taxon>
    </lineage>
</organism>
<keyword evidence="4" id="KW-1185">Reference proteome</keyword>
<dbReference type="Gene3D" id="3.40.50.300">
    <property type="entry name" value="P-loop containing nucleotide triphosphate hydrolases"/>
    <property type="match status" value="1"/>
</dbReference>
<dbReference type="InterPro" id="IPR027417">
    <property type="entry name" value="P-loop_NTPase"/>
</dbReference>
<evidence type="ECO:0000313" key="4">
    <source>
        <dbReference type="Proteomes" id="UP000543642"/>
    </source>
</evidence>
<sequence length="856" mass="98005">MAKGRGKNRNPSVNTKKENIERLKEKAKAAKVKSAEDQWKDMLAAMSEEDAKAFLAQLEVAAKEVDLAEREQVIKDIQSGFADIETELDKRDDQQSELQETLDGREEAVQARETAVSAREEKADKKDSELMGRERSIIERETNAENEFAIQNRKALEALRKRKEEIDAEIFALEQKKIDKEDALEQQIEGLRKTKLEALDAEIADLSKKRREAAQAEADQIVADAKAVAEIERKNVQAEMTALKTLSTKLNTQKLEQEKKAKQLAEREQDLKFGEEDLRIEQGDIPNKIKAGIEKAAGAIQTKLTQAEKDKEHYRRRLVECEDQLEKYRQQEREADGMTMTELLEKLASRDADIQRLTKQLNARPDEVLHAEYKVKAQKYDELDTKYIRLLEDHSNLERQQAQWMLTTSQLETEREKCLIAEKRREALQASIEKYEQEVNRFRSLYEQPKELAGRLESIETPYFTRREMAALSMTETEWLDKICANCAEAGIKFNQRLLYSFHTALKTADWSPITVLAGVSGTGKSLLPEYYCRFGGIYFMSMAVQPDWDSPQSLFGYFNSVDNRFNATTLIRAMVQFSHASKQVAKESNLSDSMFIVLLDEMNLAHVELYFSDMLSKLERRRNSDDEIDVEIDLGAGMPKYPLELNDNILWVGTMNEDETTKSLSDKVLDRGNLLSFPRPKEFVSRAKANSVEAASMLPKSVWQRWLDANVIEEEQFVSRIDKYKKGLEDVNEAMEYAGRALGHRVWQTIENYMANHPKVIAAIKTETFDEAACDLAMQEAFEEALVHKVMPKLRGIETDGETKTQCIDRIESVLFGPNGKDGLAPGLQADFEHAKKNAYETFIWSSAKYLEIEE</sequence>
<feature type="coiled-coil region" evidence="1">
    <location>
        <begin position="149"/>
        <end position="219"/>
    </location>
</feature>
<dbReference type="EMBL" id="JACHFW010000012">
    <property type="protein sequence ID" value="MBB5265503.1"/>
    <property type="molecule type" value="Genomic_DNA"/>
</dbReference>
<dbReference type="Proteomes" id="UP000543642">
    <property type="component" value="Unassembled WGS sequence"/>
</dbReference>
<accession>A0A7W8HCL3</accession>
<dbReference type="SUPFAM" id="SSF52540">
    <property type="entry name" value="P-loop containing nucleoside triphosphate hydrolases"/>
    <property type="match status" value="1"/>
</dbReference>
<evidence type="ECO:0000256" key="1">
    <source>
        <dbReference type="SAM" id="Coils"/>
    </source>
</evidence>
<dbReference type="AlphaFoldDB" id="A0A7W8HCL3"/>
<feature type="compositionally biased region" description="Basic and acidic residues" evidence="2">
    <location>
        <begin position="118"/>
        <end position="138"/>
    </location>
</feature>
<comment type="caution">
    <text evidence="3">The sequence shown here is derived from an EMBL/GenBank/DDBJ whole genome shotgun (WGS) entry which is preliminary data.</text>
</comment>
<evidence type="ECO:0000256" key="2">
    <source>
        <dbReference type="SAM" id="MobiDB-lite"/>
    </source>
</evidence>
<name>A0A7W8HCL3_9FIRM</name>
<keyword evidence="1" id="KW-0175">Coiled coil</keyword>
<feature type="coiled-coil region" evidence="1">
    <location>
        <begin position="304"/>
        <end position="445"/>
    </location>
</feature>
<proteinExistence type="predicted"/>
<gene>
    <name evidence="3" type="ORF">HNP82_002649</name>
</gene>
<reference evidence="3 4" key="1">
    <citation type="submission" date="2020-08" db="EMBL/GenBank/DDBJ databases">
        <title>Genomic Encyclopedia of Type Strains, Phase IV (KMG-IV): sequencing the most valuable type-strain genomes for metagenomic binning, comparative biology and taxonomic classification.</title>
        <authorList>
            <person name="Goeker M."/>
        </authorList>
    </citation>
    <scope>NUCLEOTIDE SEQUENCE [LARGE SCALE GENOMIC DNA]</scope>
    <source>
        <strain evidence="3 4">DSM 106146</strain>
    </source>
</reference>
<feature type="region of interest" description="Disordered" evidence="2">
    <location>
        <begin position="1"/>
        <end position="23"/>
    </location>
</feature>
<evidence type="ECO:0000313" key="3">
    <source>
        <dbReference type="EMBL" id="MBB5265503.1"/>
    </source>
</evidence>